<accession>A0ABT4PFR8</accession>
<name>A0ABT4PFR8_9BACT</name>
<keyword evidence="2" id="KW-1185">Reference proteome</keyword>
<evidence type="ECO:0000313" key="2">
    <source>
        <dbReference type="Proteomes" id="UP001141933"/>
    </source>
</evidence>
<organism evidence="1 2">
    <name type="scientific">Phocaeicola acetigenes</name>
    <dbReference type="NCBI Taxonomy" id="3016083"/>
    <lineage>
        <taxon>Bacteria</taxon>
        <taxon>Pseudomonadati</taxon>
        <taxon>Bacteroidota</taxon>
        <taxon>Bacteroidia</taxon>
        <taxon>Bacteroidales</taxon>
        <taxon>Bacteroidaceae</taxon>
        <taxon>Phocaeicola</taxon>
    </lineage>
</organism>
<reference evidence="1" key="1">
    <citation type="submission" date="2022-12" db="EMBL/GenBank/DDBJ databases">
        <title>Phocaeicola acetigenes sp. nov., isolated feces from a healthy human.</title>
        <authorList>
            <person name="Do H."/>
            <person name="Ha Y.B."/>
            <person name="Kim J.-S."/>
            <person name="Suh M.K."/>
            <person name="Kim H.S."/>
            <person name="Lee J.-S."/>
        </authorList>
    </citation>
    <scope>NUCLEOTIDE SEQUENCE</scope>
    <source>
        <strain evidence="1">KGMB11183</strain>
    </source>
</reference>
<evidence type="ECO:0000313" key="1">
    <source>
        <dbReference type="EMBL" id="MCZ8371897.1"/>
    </source>
</evidence>
<proteinExistence type="predicted"/>
<dbReference type="RefSeq" id="WP_269876957.1">
    <property type="nucleotide sequence ID" value="NZ_JAPZVM010000002.1"/>
</dbReference>
<gene>
    <name evidence="1" type="ORF">O6P32_04135</name>
</gene>
<comment type="caution">
    <text evidence="1">The sequence shown here is derived from an EMBL/GenBank/DDBJ whole genome shotgun (WGS) entry which is preliminary data.</text>
</comment>
<dbReference type="EMBL" id="JAPZVM010000002">
    <property type="protein sequence ID" value="MCZ8371897.1"/>
    <property type="molecule type" value="Genomic_DNA"/>
</dbReference>
<protein>
    <submittedName>
        <fullName evidence="1">Uncharacterized protein</fullName>
    </submittedName>
</protein>
<sequence length="268" mass="31812">MKKTIPHTFGDRILDFRFPTSWRQLNQEQLRYVFLAITLFPPAKAKTYIFIRFTGIRIKKKLKQGWLCTYRISWRKRLRLVIHDWQICSFLRQLDYISAPNSYPVRLDRIAGRYAIDALVHGLSFEEYLCCENHYQGYLFSQDVSHLKVLYSFLYKKKSDITAAFKSFFLHPKEYELLSVFLWWGSIKLYFSSLFPHFFQPLQRNVEEEPTVPDLMGVMNAQIRALTGGDVTKEKEVLQMDCWRALTELDAKAHDIQLLKSKQKNGYK</sequence>
<dbReference type="Proteomes" id="UP001141933">
    <property type="component" value="Unassembled WGS sequence"/>
</dbReference>